<proteinExistence type="inferred from homology"/>
<evidence type="ECO:0000313" key="3">
    <source>
        <dbReference type="EMBL" id="KGM49071.1"/>
    </source>
</evidence>
<keyword evidence="4" id="KW-1185">Reference proteome</keyword>
<dbReference type="OrthoDB" id="9801155at2"/>
<accession>A0A0A0EDL6</accession>
<sequence>MEDFVRPTLDEARQDAAAQPLDTLNVARASQFAMDTMWPYFERLRNEDPVHYCDTGNYEPHWSITRYADIAAVDLDHKRFSSAEAITLRTAETIEFNRFQSNDGVGFITMDQPDHGPQRKAVGPVVQPPNLKTLSVLLRERAAKLLDSLPIGEPFDWVDLVSKEFTAMTLATLFDFPFEDRRKLTHWSDMITNSPGHGPVESWEHKKAEMDACFAAFDELWRDREKKDGGFDLVSMLAQGEGTASMPRHVFYGNVILLIVGGNDTTRNTLSGSVYALNRFPEQYDKLRADPSLVPGMVSETIRWQTPLAHMARTAKEDVEMHGKTIRKGDRVAMWYVSGNRDERHFENPNAYDITRDKVRSHLSFGFGIHRCFGNRVAEMQLQILWEEILKRFPVIEVLQEPSRTFSVFVRGYEDLMVRIPRRN</sequence>
<organism evidence="3 4">
    <name type="scientific">Pseudooceanicola atlanticus</name>
    <dbReference type="NCBI Taxonomy" id="1461694"/>
    <lineage>
        <taxon>Bacteria</taxon>
        <taxon>Pseudomonadati</taxon>
        <taxon>Pseudomonadota</taxon>
        <taxon>Alphaproteobacteria</taxon>
        <taxon>Rhodobacterales</taxon>
        <taxon>Paracoccaceae</taxon>
        <taxon>Pseudooceanicola</taxon>
    </lineage>
</organism>
<dbReference type="GO" id="GO:0016705">
    <property type="term" value="F:oxidoreductase activity, acting on paired donors, with incorporation or reduction of molecular oxygen"/>
    <property type="evidence" value="ECO:0007669"/>
    <property type="project" value="InterPro"/>
</dbReference>
<evidence type="ECO:0000313" key="4">
    <source>
        <dbReference type="Proteomes" id="UP000030004"/>
    </source>
</evidence>
<keyword evidence="2" id="KW-0503">Monooxygenase</keyword>
<gene>
    <name evidence="3" type="ORF">ATO9_10345</name>
</gene>
<dbReference type="InterPro" id="IPR002397">
    <property type="entry name" value="Cyt_P450_B"/>
</dbReference>
<dbReference type="Pfam" id="PF00067">
    <property type="entry name" value="p450"/>
    <property type="match status" value="1"/>
</dbReference>
<dbReference type="InterPro" id="IPR001128">
    <property type="entry name" value="Cyt_P450"/>
</dbReference>
<dbReference type="Proteomes" id="UP000030004">
    <property type="component" value="Unassembled WGS sequence"/>
</dbReference>
<dbReference type="SUPFAM" id="SSF48264">
    <property type="entry name" value="Cytochrome P450"/>
    <property type="match status" value="1"/>
</dbReference>
<evidence type="ECO:0000256" key="1">
    <source>
        <dbReference type="ARBA" id="ARBA00010617"/>
    </source>
</evidence>
<keyword evidence="2" id="KW-0408">Iron</keyword>
<dbReference type="PRINTS" id="PR00385">
    <property type="entry name" value="P450"/>
</dbReference>
<dbReference type="PROSITE" id="PS00086">
    <property type="entry name" value="CYTOCHROME_P450"/>
    <property type="match status" value="1"/>
</dbReference>
<dbReference type="GO" id="GO:0004497">
    <property type="term" value="F:monooxygenase activity"/>
    <property type="evidence" value="ECO:0007669"/>
    <property type="project" value="UniProtKB-KW"/>
</dbReference>
<dbReference type="PANTHER" id="PTHR46696:SF1">
    <property type="entry name" value="CYTOCHROME P450 YJIB-RELATED"/>
    <property type="match status" value="1"/>
</dbReference>
<evidence type="ECO:0000256" key="2">
    <source>
        <dbReference type="RuleBase" id="RU000461"/>
    </source>
</evidence>
<reference evidence="3 4" key="1">
    <citation type="journal article" date="2015" name="Antonie Van Leeuwenhoek">
        <title>Pseudooceanicola atlanticus gen. nov. sp. nov., isolated from surface seawater of the Atlantic Ocean and reclassification of Oceanicola batsensis, Oceanicola marinus, Oceanicola nitratireducens, Oceanicola nanhaiensis, Oceanicola antarcticus and Oceanicola flagellatus, as Pseudooceanicola batsensis comb. nov., Pseudooceanicola marinus comb. nov., Pseudooceanicola nitratireducens comb. nov., Pseudooceanicola nanhaiensis comb. nov., Pseudooceanicola antarcticus comb. nov., and Pseudooceanicola flagellatus comb. nov.</title>
        <authorList>
            <person name="Lai Q."/>
            <person name="Li G."/>
            <person name="Liu X."/>
            <person name="Du Y."/>
            <person name="Sun F."/>
            <person name="Shao Z."/>
        </authorList>
    </citation>
    <scope>NUCLEOTIDE SEQUENCE [LARGE SCALE GENOMIC DNA]</scope>
    <source>
        <strain evidence="3 4">22II-s11g</strain>
    </source>
</reference>
<dbReference type="PANTHER" id="PTHR46696">
    <property type="entry name" value="P450, PUTATIVE (EUROFUNG)-RELATED"/>
    <property type="match status" value="1"/>
</dbReference>
<dbReference type="eggNOG" id="COG2124">
    <property type="taxonomic scope" value="Bacteria"/>
</dbReference>
<keyword evidence="2" id="KW-0349">Heme</keyword>
<dbReference type="CDD" id="cd11033">
    <property type="entry name" value="CYP142-like"/>
    <property type="match status" value="1"/>
</dbReference>
<dbReference type="STRING" id="1461694.ATO9_10345"/>
<comment type="similarity">
    <text evidence="1 2">Belongs to the cytochrome P450 family.</text>
</comment>
<dbReference type="GO" id="GO:0020037">
    <property type="term" value="F:heme binding"/>
    <property type="evidence" value="ECO:0007669"/>
    <property type="project" value="InterPro"/>
</dbReference>
<name>A0A0A0EDL6_9RHOB</name>
<dbReference type="AlphaFoldDB" id="A0A0A0EDL6"/>
<dbReference type="InterPro" id="IPR017972">
    <property type="entry name" value="Cyt_P450_CS"/>
</dbReference>
<keyword evidence="2" id="KW-0479">Metal-binding</keyword>
<dbReference type="GO" id="GO:0005506">
    <property type="term" value="F:iron ion binding"/>
    <property type="evidence" value="ECO:0007669"/>
    <property type="project" value="InterPro"/>
</dbReference>
<protein>
    <submittedName>
        <fullName evidence="3">Cytochrome P450</fullName>
    </submittedName>
</protein>
<dbReference type="EMBL" id="AQQX01000003">
    <property type="protein sequence ID" value="KGM49071.1"/>
    <property type="molecule type" value="Genomic_DNA"/>
</dbReference>
<comment type="caution">
    <text evidence="3">The sequence shown here is derived from an EMBL/GenBank/DDBJ whole genome shotgun (WGS) entry which is preliminary data.</text>
</comment>
<dbReference type="InterPro" id="IPR036396">
    <property type="entry name" value="Cyt_P450_sf"/>
</dbReference>
<dbReference type="PRINTS" id="PR00359">
    <property type="entry name" value="BP450"/>
</dbReference>
<keyword evidence="2" id="KW-0560">Oxidoreductase</keyword>
<dbReference type="RefSeq" id="WP_043748065.1">
    <property type="nucleotide sequence ID" value="NZ_AQQX01000003.1"/>
</dbReference>
<dbReference type="Gene3D" id="1.10.630.10">
    <property type="entry name" value="Cytochrome P450"/>
    <property type="match status" value="1"/>
</dbReference>